<feature type="domain" description="ABC transporter" evidence="11">
    <location>
        <begin position="3"/>
        <end position="245"/>
    </location>
</feature>
<dbReference type="InterPro" id="IPR030946">
    <property type="entry name" value="EcfA2"/>
</dbReference>
<protein>
    <recommendedName>
        <fullName evidence="10">Energy-coupling factor transporter ATP-binding protein EcfA2</fullName>
        <ecNumber evidence="10">7.-.-.-</ecNumber>
    </recommendedName>
</protein>
<dbReference type="Pfam" id="PF00005">
    <property type="entry name" value="ABC_tran"/>
    <property type="match status" value="1"/>
</dbReference>
<evidence type="ECO:0000256" key="8">
    <source>
        <dbReference type="ARBA" id="ARBA00058851"/>
    </source>
</evidence>
<accession>A0A4R5NAI9</accession>
<keyword evidence="7 10" id="KW-0472">Membrane</keyword>
<keyword evidence="5 10" id="KW-0067">ATP-binding</keyword>
<dbReference type="CDD" id="cd03225">
    <property type="entry name" value="ABC_cobalt_CbiO_domain1"/>
    <property type="match status" value="1"/>
</dbReference>
<dbReference type="InterPro" id="IPR027417">
    <property type="entry name" value="P-loop_NTPase"/>
</dbReference>
<dbReference type="SUPFAM" id="SSF52540">
    <property type="entry name" value="P-loop containing nucleoside triphosphate hydrolases"/>
    <property type="match status" value="1"/>
</dbReference>
<dbReference type="GO" id="GO:0016887">
    <property type="term" value="F:ATP hydrolysis activity"/>
    <property type="evidence" value="ECO:0007669"/>
    <property type="project" value="InterPro"/>
</dbReference>
<comment type="subunit">
    <text evidence="10">Forms a stable energy-coupling factor (ECF) transporter complex composed of 2 membrane-embedded substrate-binding proteins (S component), 2 ATP-binding proteins (A component) and 2 transmembrane proteins (T component).</text>
</comment>
<dbReference type="Proteomes" id="UP000295681">
    <property type="component" value="Unassembled WGS sequence"/>
</dbReference>
<dbReference type="SMART" id="SM00382">
    <property type="entry name" value="AAA"/>
    <property type="match status" value="1"/>
</dbReference>
<dbReference type="FunFam" id="3.40.50.300:FF:000224">
    <property type="entry name" value="Energy-coupling factor transporter ATP-binding protein EcfA"/>
    <property type="match status" value="1"/>
</dbReference>
<keyword evidence="3 10" id="KW-1003">Cell membrane</keyword>
<dbReference type="PANTHER" id="PTHR43553">
    <property type="entry name" value="HEAVY METAL TRANSPORTER"/>
    <property type="match status" value="1"/>
</dbReference>
<dbReference type="NCBIfam" id="TIGR04521">
    <property type="entry name" value="ECF_ATPase_2"/>
    <property type="match status" value="1"/>
</dbReference>
<dbReference type="EC" id="7.-.-.-" evidence="10"/>
<dbReference type="EMBL" id="PUFI01000009">
    <property type="protein sequence ID" value="TDG68897.1"/>
    <property type="molecule type" value="Genomic_DNA"/>
</dbReference>
<evidence type="ECO:0000256" key="9">
    <source>
        <dbReference type="ARBA" id="ARBA00063221"/>
    </source>
</evidence>
<evidence type="ECO:0000256" key="10">
    <source>
        <dbReference type="RuleBase" id="RU365104"/>
    </source>
</evidence>
<keyword evidence="6" id="KW-1278">Translocase</keyword>
<name>A0A4R5NAI9_9LACO</name>
<dbReference type="GO" id="GO:0042626">
    <property type="term" value="F:ATPase-coupled transmembrane transporter activity"/>
    <property type="evidence" value="ECO:0007669"/>
    <property type="project" value="TreeGrafter"/>
</dbReference>
<evidence type="ECO:0000313" key="12">
    <source>
        <dbReference type="EMBL" id="TDG68897.1"/>
    </source>
</evidence>
<evidence type="ECO:0000256" key="6">
    <source>
        <dbReference type="ARBA" id="ARBA00022967"/>
    </source>
</evidence>
<dbReference type="RefSeq" id="WP_010008155.1">
    <property type="nucleotide sequence ID" value="NZ_JAGYGP010000002.1"/>
</dbReference>
<keyword evidence="4 10" id="KW-0547">Nucleotide-binding</keyword>
<dbReference type="GO" id="GO:0005524">
    <property type="term" value="F:ATP binding"/>
    <property type="evidence" value="ECO:0007669"/>
    <property type="project" value="UniProtKB-UniRule"/>
</dbReference>
<gene>
    <name evidence="12" type="ORF">C5L23_000816</name>
</gene>
<dbReference type="GO" id="GO:0043190">
    <property type="term" value="C:ATP-binding cassette (ABC) transporter complex"/>
    <property type="evidence" value="ECO:0007669"/>
    <property type="project" value="TreeGrafter"/>
</dbReference>
<dbReference type="InterPro" id="IPR015856">
    <property type="entry name" value="ABC_transpr_CbiO/EcfA_su"/>
</dbReference>
<dbReference type="InterPro" id="IPR017871">
    <property type="entry name" value="ABC_transporter-like_CS"/>
</dbReference>
<dbReference type="STRING" id="907931.GCA_000165675_00569"/>
<dbReference type="PROSITE" id="PS00211">
    <property type="entry name" value="ABC_TRANSPORTER_1"/>
    <property type="match status" value="1"/>
</dbReference>
<comment type="subunit">
    <text evidence="9">Forms a stable energy-coupling factor (ECF) transporter complex probably composed of 2 membrane-embedded substrate-binding proteins (S component), 2 ATP-binding proteins (A component) and 2 transmembrane proteins (T component). This complex interacts with a number of substrate-specific components, including FolT, PanT and RibU for 5-formyltetrahydrofolate, pantothenate and riboflavin respectively.</text>
</comment>
<keyword evidence="13" id="KW-1185">Reference proteome</keyword>
<dbReference type="InterPro" id="IPR003439">
    <property type="entry name" value="ABC_transporter-like_ATP-bd"/>
</dbReference>
<organism evidence="12 13">
    <name type="scientific">Leuconostoc fallax</name>
    <dbReference type="NCBI Taxonomy" id="1251"/>
    <lineage>
        <taxon>Bacteria</taxon>
        <taxon>Bacillati</taxon>
        <taxon>Bacillota</taxon>
        <taxon>Bacilli</taxon>
        <taxon>Lactobacillales</taxon>
        <taxon>Lactobacillaceae</taxon>
        <taxon>Leuconostoc</taxon>
    </lineage>
</organism>
<dbReference type="InterPro" id="IPR003593">
    <property type="entry name" value="AAA+_ATPase"/>
</dbReference>
<evidence type="ECO:0000256" key="2">
    <source>
        <dbReference type="ARBA" id="ARBA00022448"/>
    </source>
</evidence>
<dbReference type="PANTHER" id="PTHR43553:SF27">
    <property type="entry name" value="ENERGY-COUPLING FACTOR TRANSPORTER ATP-BINDING PROTEIN ECFA2"/>
    <property type="match status" value="1"/>
</dbReference>
<dbReference type="PROSITE" id="PS50893">
    <property type="entry name" value="ABC_TRANSPORTER_2"/>
    <property type="match status" value="1"/>
</dbReference>
<comment type="caution">
    <text evidence="12">The sequence shown here is derived from an EMBL/GenBank/DDBJ whole genome shotgun (WGS) entry which is preliminary data.</text>
</comment>
<comment type="function">
    <text evidence="8">ATP-binding (A) component of a common energy-coupling factor (ECF) ABC-transporter complex. Unlike classic ABC transporters this ECF transporter provides the energy necessary to transport a number of different substrates including 5-formyltetrahydrofolate, pantothenate and riboflavin. Expression of the complex plus FolT in E.coli allows 5-formyltetrahydrofolate uptake; 5-formyltetrahydrofolate is not taken up in the absence of FolT or the EcfA1A2T complex.</text>
</comment>
<comment type="similarity">
    <text evidence="10">Belongs to the ABC transporter superfamily. Energy-coupling factor EcfA family.</text>
</comment>
<evidence type="ECO:0000256" key="7">
    <source>
        <dbReference type="ARBA" id="ARBA00023136"/>
    </source>
</evidence>
<reference evidence="12 13" key="1">
    <citation type="journal article" date="2019" name="Appl. Microbiol. Biotechnol.">
        <title>Uncovering carbohydrate metabolism through a genotype-phenotype association study of 56 lactic acid bacteria genomes.</title>
        <authorList>
            <person name="Buron-Moles G."/>
            <person name="Chailyan A."/>
            <person name="Dolejs I."/>
            <person name="Forster J."/>
            <person name="Miks M.H."/>
        </authorList>
    </citation>
    <scope>NUCLEOTIDE SEQUENCE [LARGE SCALE GENOMIC DNA]</scope>
    <source>
        <strain evidence="12 13">ATCC 700006</strain>
    </source>
</reference>
<dbReference type="Gene3D" id="3.40.50.300">
    <property type="entry name" value="P-loop containing nucleotide triphosphate hydrolases"/>
    <property type="match status" value="1"/>
</dbReference>
<evidence type="ECO:0000256" key="5">
    <source>
        <dbReference type="ARBA" id="ARBA00022840"/>
    </source>
</evidence>
<dbReference type="InterPro" id="IPR050095">
    <property type="entry name" value="ECF_ABC_transporter_ATP-bd"/>
</dbReference>
<dbReference type="AlphaFoldDB" id="A0A4R5NAI9"/>
<comment type="subcellular location">
    <subcellularLocation>
        <location evidence="1 10">Cell membrane</location>
        <topology evidence="1 10">Peripheral membrane protein</topology>
    </subcellularLocation>
</comment>
<evidence type="ECO:0000259" key="11">
    <source>
        <dbReference type="PROSITE" id="PS50893"/>
    </source>
</evidence>
<evidence type="ECO:0000256" key="4">
    <source>
        <dbReference type="ARBA" id="ARBA00022741"/>
    </source>
</evidence>
<keyword evidence="2 10" id="KW-0813">Transport</keyword>
<evidence type="ECO:0000313" key="13">
    <source>
        <dbReference type="Proteomes" id="UP000295681"/>
    </source>
</evidence>
<evidence type="ECO:0000256" key="1">
    <source>
        <dbReference type="ARBA" id="ARBA00004202"/>
    </source>
</evidence>
<evidence type="ECO:0000256" key="3">
    <source>
        <dbReference type="ARBA" id="ARBA00022475"/>
    </source>
</evidence>
<sequence>MAINFQQVNFSYGAGTSLEQPILFDITANFPTGQVTAVVGQTGSGKSTLIQHINGLLLPTEGQVTVADHHITANTKEKELMRIREKVGMVFQFPENQLFANTVLEDVMYGPINFGYSRSDAKNAAEIALKRLNVSETLWEKSPFELSGGQMRRIAIAGALASNPDIVVLDEPAAGLDPRGQQELLNLVIELKTLNKTVILISHQMDHVAQIADQVIVMHEGKVAAQEAPEQLFNRDIQWFTDMKLDLPKAGQFAEKLRQQDWQFEQRPLTIKALTDLINSRGTTHG</sequence>
<proteinExistence type="inferred from homology"/>